<organism evidence="1 2">
    <name type="scientific">Celeribacter marinus</name>
    <dbReference type="NCBI Taxonomy" id="1397108"/>
    <lineage>
        <taxon>Bacteria</taxon>
        <taxon>Pseudomonadati</taxon>
        <taxon>Pseudomonadota</taxon>
        <taxon>Alphaproteobacteria</taxon>
        <taxon>Rhodobacterales</taxon>
        <taxon>Roseobacteraceae</taxon>
        <taxon>Celeribacter</taxon>
    </lineage>
</organism>
<accession>A0A0P0AA38</accession>
<reference evidence="1 2" key="1">
    <citation type="submission" date="2015-05" db="EMBL/GenBank/DDBJ databases">
        <authorList>
            <person name="Wang D.B."/>
            <person name="Wang M."/>
        </authorList>
    </citation>
    <scope>NUCLEOTIDE SEQUENCE [LARGE SCALE GENOMIC DNA]</scope>
    <source>
        <strain evidence="1 2">IMCC 12053</strain>
    </source>
</reference>
<keyword evidence="2" id="KW-1185">Reference proteome</keyword>
<evidence type="ECO:0000313" key="2">
    <source>
        <dbReference type="Proteomes" id="UP000064920"/>
    </source>
</evidence>
<sequence length="39" mass="4262">MTSSNSGLVMAFPYLGFHHVSAHSPTEKTTIFELGYCVT</sequence>
<dbReference type="EMBL" id="CP012023">
    <property type="protein sequence ID" value="ALI55489.1"/>
    <property type="molecule type" value="Genomic_DNA"/>
</dbReference>
<dbReference type="Proteomes" id="UP000064920">
    <property type="component" value="Chromosome"/>
</dbReference>
<name>A0A0P0AA38_9RHOB</name>
<dbReference type="KEGG" id="cmar:IMCC12053_1542"/>
<evidence type="ECO:0000313" key="1">
    <source>
        <dbReference type="EMBL" id="ALI55489.1"/>
    </source>
</evidence>
<dbReference type="AlphaFoldDB" id="A0A0P0AA38"/>
<proteinExistence type="predicted"/>
<gene>
    <name evidence="1" type="ORF">IMCC12053_1542</name>
</gene>
<protein>
    <submittedName>
        <fullName evidence="1">Uncharacterized protein</fullName>
    </submittedName>
</protein>